<feature type="transmembrane region" description="Helical" evidence="1">
    <location>
        <begin position="240"/>
        <end position="262"/>
    </location>
</feature>
<evidence type="ECO:0000313" key="3">
    <source>
        <dbReference type="Proteomes" id="UP000729733"/>
    </source>
</evidence>
<dbReference type="AlphaFoldDB" id="A0A964BQ81"/>
<comment type="caution">
    <text evidence="2">The sequence shown here is derived from an EMBL/GenBank/DDBJ whole genome shotgun (WGS) entry which is preliminary data.</text>
</comment>
<dbReference type="RefSeq" id="WP_229639384.1">
    <property type="nucleotide sequence ID" value="NZ_JADWDC010000008.1"/>
</dbReference>
<evidence type="ECO:0000313" key="2">
    <source>
        <dbReference type="EMBL" id="MCC0176342.1"/>
    </source>
</evidence>
<evidence type="ECO:0008006" key="4">
    <source>
        <dbReference type="Google" id="ProtNLM"/>
    </source>
</evidence>
<proteinExistence type="predicted"/>
<feature type="transmembrane region" description="Helical" evidence="1">
    <location>
        <begin position="357"/>
        <end position="379"/>
    </location>
</feature>
<feature type="transmembrane region" description="Helical" evidence="1">
    <location>
        <begin position="448"/>
        <end position="465"/>
    </location>
</feature>
<gene>
    <name evidence="2" type="ORF">I4641_05045</name>
</gene>
<feature type="transmembrane region" description="Helical" evidence="1">
    <location>
        <begin position="268"/>
        <end position="287"/>
    </location>
</feature>
<dbReference type="SUPFAM" id="SSF56784">
    <property type="entry name" value="HAD-like"/>
    <property type="match status" value="1"/>
</dbReference>
<keyword evidence="1" id="KW-0472">Membrane</keyword>
<keyword evidence="1" id="KW-0812">Transmembrane</keyword>
<dbReference type="Proteomes" id="UP000729733">
    <property type="component" value="Unassembled WGS sequence"/>
</dbReference>
<keyword evidence="3" id="KW-1185">Reference proteome</keyword>
<sequence>MQNDSSKQLILIDKSETLKLIQKASHTTSIILDFDETLFLRNSTAEYLNSLRPRLLGLLLIKTLSLIKPWFWLPKPFQGSKVKDWFLVTIPTLLLPWTIFLWQIKAQKLAEKYSNKELIDAIKKNSESPVVIATLGFNFIINPILKYMFIRHNIEIGCRFWQGAKDRSKGKLLMLREQLSESSIKSAILVTDSLDDKPLLDLVEKPCLIIWSLAKYIPPLKDVYLPFFYLKKVKRVGEKYILKVILWDDLPILLLAFSWQAINPTLHGISILFLLVSFWCVYELGYYENDRVAEKYEEKPKLSITYHLYKQMMTTWYPLFWSLLFGVIGITLLNKAQGVQLLFSSQVIETYIVSSNPILATCLYWFGLLFLSRLCFWVYNHLNKHTRTWLYLLLQSFRYYGFLAVTSTNPIGTSLLSSHVLSRSVLYVVYRYSGGDVDHWPKQVPEKLLRWLIFIFLLSAIALGSQSLELWQNWQTWTIMAWCLIQGQGQIRRMLSEVKPVFKDGSNRVKPATQ</sequence>
<dbReference type="InterPro" id="IPR036412">
    <property type="entry name" value="HAD-like_sf"/>
</dbReference>
<feature type="transmembrane region" description="Helical" evidence="1">
    <location>
        <begin position="85"/>
        <end position="104"/>
    </location>
</feature>
<feature type="transmembrane region" description="Helical" evidence="1">
    <location>
        <begin position="316"/>
        <end position="337"/>
    </location>
</feature>
<organism evidence="2 3">
    <name type="scientific">Waterburya agarophytonicola KI4</name>
    <dbReference type="NCBI Taxonomy" id="2874699"/>
    <lineage>
        <taxon>Bacteria</taxon>
        <taxon>Bacillati</taxon>
        <taxon>Cyanobacteriota</taxon>
        <taxon>Cyanophyceae</taxon>
        <taxon>Pleurocapsales</taxon>
        <taxon>Hyellaceae</taxon>
        <taxon>Waterburya</taxon>
        <taxon>Waterburya agarophytonicola</taxon>
    </lineage>
</organism>
<accession>A0A964BQ81</accession>
<name>A0A964BQ81_9CYAN</name>
<dbReference type="EMBL" id="JADWDC010000008">
    <property type="protein sequence ID" value="MCC0176342.1"/>
    <property type="molecule type" value="Genomic_DNA"/>
</dbReference>
<feature type="transmembrane region" description="Helical" evidence="1">
    <location>
        <begin position="399"/>
        <end position="421"/>
    </location>
</feature>
<reference evidence="2" key="1">
    <citation type="journal article" date="2021" name="Antonie Van Leeuwenhoek">
        <title>Draft genome and description of Waterburya agarophytonicola gen. nov. sp. nov. (Pleurocapsales, Cyanobacteria): a seaweed symbiont.</title>
        <authorList>
            <person name="Bonthond G."/>
            <person name="Shalygin S."/>
            <person name="Bayer T."/>
            <person name="Weinberger F."/>
        </authorList>
    </citation>
    <scope>NUCLEOTIDE SEQUENCE</scope>
    <source>
        <strain evidence="2">KI4</strain>
    </source>
</reference>
<protein>
    <recommendedName>
        <fullName evidence="4">Haloacid dehalogenase-like hydrolase</fullName>
    </recommendedName>
</protein>
<keyword evidence="1" id="KW-1133">Transmembrane helix</keyword>
<evidence type="ECO:0000256" key="1">
    <source>
        <dbReference type="SAM" id="Phobius"/>
    </source>
</evidence>